<dbReference type="InterPro" id="IPR046522">
    <property type="entry name" value="DUF6699"/>
</dbReference>
<sequence length="255" mass="29318">MYDRSRSLNDILILDYNDSLPSPSPKLSSSSVLGVVQPFFYATMCAIFHSTTYKTNHAETPRIPPHTTLRHRLVWSHLIIPQDDPDRLPMSPSLPMNMFLISKYFPWRIHMSPNSVRDFVMSLYTVLLMRVTDQEMNVARGKYVTKAYAKRVGGAGEEKEKKGVSQADFLLGCMKFVQIEPADEPIRSFLTFLNNGALTFEIPNKDELLVKLDEEYQEASETEFPVSFAHRYPRRQVFPGRYVTTMAYARVETGY</sequence>
<proteinExistence type="predicted"/>
<comment type="caution">
    <text evidence="2">The sequence shown here is derived from an EMBL/GenBank/DDBJ whole genome shotgun (WGS) entry which is preliminary data.</text>
</comment>
<reference evidence="2" key="1">
    <citation type="submission" date="2023-06" db="EMBL/GenBank/DDBJ databases">
        <authorList>
            <consortium name="Lawrence Berkeley National Laboratory"/>
            <person name="Ahrendt S."/>
            <person name="Sahu N."/>
            <person name="Indic B."/>
            <person name="Wong-Bajracharya J."/>
            <person name="Merenyi Z."/>
            <person name="Ke H.-M."/>
            <person name="Monk M."/>
            <person name="Kocsube S."/>
            <person name="Drula E."/>
            <person name="Lipzen A."/>
            <person name="Balint B."/>
            <person name="Henrissat B."/>
            <person name="Andreopoulos B."/>
            <person name="Martin F.M."/>
            <person name="Harder C.B."/>
            <person name="Rigling D."/>
            <person name="Ford K.L."/>
            <person name="Foster G.D."/>
            <person name="Pangilinan J."/>
            <person name="Papanicolaou A."/>
            <person name="Barry K."/>
            <person name="LaButti K."/>
            <person name="Viragh M."/>
            <person name="Koriabine M."/>
            <person name="Yan M."/>
            <person name="Riley R."/>
            <person name="Champramary S."/>
            <person name="Plett K.L."/>
            <person name="Tsai I.J."/>
            <person name="Slot J."/>
            <person name="Sipos G."/>
            <person name="Plett J."/>
            <person name="Nagy L.G."/>
            <person name="Grigoriev I.V."/>
        </authorList>
    </citation>
    <scope>NUCLEOTIDE SEQUENCE</scope>
    <source>
        <strain evidence="2">HWK02</strain>
    </source>
</reference>
<feature type="domain" description="DUF6699" evidence="1">
    <location>
        <begin position="89"/>
        <end position="182"/>
    </location>
</feature>
<accession>A0AA39P299</accession>
<dbReference type="AlphaFoldDB" id="A0AA39P299"/>
<evidence type="ECO:0000313" key="2">
    <source>
        <dbReference type="EMBL" id="KAK0476236.1"/>
    </source>
</evidence>
<dbReference type="Pfam" id="PF20415">
    <property type="entry name" value="DUF6699"/>
    <property type="match status" value="1"/>
</dbReference>
<dbReference type="Proteomes" id="UP001175228">
    <property type="component" value="Unassembled WGS sequence"/>
</dbReference>
<organism evidence="2 3">
    <name type="scientific">Armillaria luteobubalina</name>
    <dbReference type="NCBI Taxonomy" id="153913"/>
    <lineage>
        <taxon>Eukaryota</taxon>
        <taxon>Fungi</taxon>
        <taxon>Dikarya</taxon>
        <taxon>Basidiomycota</taxon>
        <taxon>Agaricomycotina</taxon>
        <taxon>Agaricomycetes</taxon>
        <taxon>Agaricomycetidae</taxon>
        <taxon>Agaricales</taxon>
        <taxon>Marasmiineae</taxon>
        <taxon>Physalacriaceae</taxon>
        <taxon>Armillaria</taxon>
    </lineage>
</organism>
<dbReference type="EMBL" id="JAUEPU010000137">
    <property type="protein sequence ID" value="KAK0476236.1"/>
    <property type="molecule type" value="Genomic_DNA"/>
</dbReference>
<evidence type="ECO:0000313" key="3">
    <source>
        <dbReference type="Proteomes" id="UP001175228"/>
    </source>
</evidence>
<gene>
    <name evidence="2" type="ORF">EDD18DRAFT_1338605</name>
</gene>
<name>A0AA39P299_9AGAR</name>
<protein>
    <recommendedName>
        <fullName evidence="1">DUF6699 domain-containing protein</fullName>
    </recommendedName>
</protein>
<keyword evidence="3" id="KW-1185">Reference proteome</keyword>
<evidence type="ECO:0000259" key="1">
    <source>
        <dbReference type="Pfam" id="PF20415"/>
    </source>
</evidence>